<keyword evidence="1" id="KW-1133">Transmembrane helix</keyword>
<organism evidence="2">
    <name type="scientific">uncultured Phycisphaerae bacterium</name>
    <dbReference type="NCBI Taxonomy" id="904963"/>
    <lineage>
        <taxon>Bacteria</taxon>
        <taxon>Pseudomonadati</taxon>
        <taxon>Planctomycetota</taxon>
        <taxon>Phycisphaerae</taxon>
        <taxon>environmental samples</taxon>
    </lineage>
</organism>
<feature type="transmembrane region" description="Helical" evidence="1">
    <location>
        <begin position="267"/>
        <end position="288"/>
    </location>
</feature>
<feature type="transmembrane region" description="Helical" evidence="1">
    <location>
        <begin position="87"/>
        <end position="113"/>
    </location>
</feature>
<keyword evidence="1" id="KW-0812">Transmembrane</keyword>
<keyword evidence="1" id="KW-0472">Membrane</keyword>
<name>A0A6J4NQX7_9BACT</name>
<dbReference type="AlphaFoldDB" id="A0A6J4NQX7"/>
<evidence type="ECO:0000256" key="1">
    <source>
        <dbReference type="SAM" id="Phobius"/>
    </source>
</evidence>
<gene>
    <name evidence="2" type="ORF">AVDCRST_MAG64-1377</name>
</gene>
<reference evidence="2" key="1">
    <citation type="submission" date="2020-02" db="EMBL/GenBank/DDBJ databases">
        <authorList>
            <person name="Meier V. D."/>
        </authorList>
    </citation>
    <scope>NUCLEOTIDE SEQUENCE</scope>
    <source>
        <strain evidence="2">AVDCRST_MAG64</strain>
    </source>
</reference>
<evidence type="ECO:0000313" key="2">
    <source>
        <dbReference type="EMBL" id="CAA9394890.1"/>
    </source>
</evidence>
<feature type="transmembrane region" description="Helical" evidence="1">
    <location>
        <begin position="134"/>
        <end position="158"/>
    </location>
</feature>
<dbReference type="EMBL" id="CADCUQ010000316">
    <property type="protein sequence ID" value="CAA9394890.1"/>
    <property type="molecule type" value="Genomic_DNA"/>
</dbReference>
<feature type="transmembrane region" description="Helical" evidence="1">
    <location>
        <begin position="203"/>
        <end position="225"/>
    </location>
</feature>
<feature type="transmembrane region" description="Helical" evidence="1">
    <location>
        <begin position="34"/>
        <end position="53"/>
    </location>
</feature>
<sequence>MNIVSRLRTTDHGQNKMNPVLLKDLLALLRLKRVAAVQLCFVAVLALLVIASWPRGGVVGGTAQLTGTAAGAEASAGPSLIRTDDRLLVGLIVGQLVMMILFVPGVAATALTGEKEANTLEMLYASRLRPGQIISGKIGLAVAYPLVLLLSGLPFLALLNWRGDVRTGDLLWGVGLLATTSVFLSVLSLTVSALCRTSAVALVVSYLIVLGVCGATLVPAAIMLAHTSGTTAEVLHYLRSVSPVAAALSRLRPGLIEVGPARDMLPISYVFVPAAWAVTALCAGIVVLKLRRPPVDPEAYGAGGGNDERSLGRKLVFLIDPKKRRRPINRWANPVASKERRTAALSSGRWMIRIFYGALFMSLALSVMAMAGQAYYADLLQYLAAILVAFQVGLIGLVTPSLTSPAISSEVENGTFEMLRLTRLRAGQVFWGKFLPAFLPAVLPMVALIPSYFALAWVNPGYAAHFQKLMPVIAMAVLFCCTLGLACSSFMPRTAQATVAAYLITAALFVLPLLAWWAAGDLISAAAGTRLAFVSPLVMGLNVLPGASPQVAALYGPHLWVMGALCLLLAVAARARLAMLLRQG</sequence>
<proteinExistence type="predicted"/>
<feature type="transmembrane region" description="Helical" evidence="1">
    <location>
        <begin position="469"/>
        <end position="487"/>
    </location>
</feature>
<feature type="transmembrane region" description="Helical" evidence="1">
    <location>
        <begin position="170"/>
        <end position="191"/>
    </location>
</feature>
<accession>A0A6J4NQX7</accession>
<protein>
    <submittedName>
        <fullName evidence="2">Uncharacterized protein</fullName>
    </submittedName>
</protein>
<feature type="transmembrane region" description="Helical" evidence="1">
    <location>
        <begin position="499"/>
        <end position="519"/>
    </location>
</feature>
<feature type="transmembrane region" description="Helical" evidence="1">
    <location>
        <begin position="552"/>
        <end position="573"/>
    </location>
</feature>
<dbReference type="PANTHER" id="PTHR43471">
    <property type="entry name" value="ABC TRANSPORTER PERMEASE"/>
    <property type="match status" value="1"/>
</dbReference>
<feature type="transmembrane region" description="Helical" evidence="1">
    <location>
        <begin position="382"/>
        <end position="408"/>
    </location>
</feature>
<feature type="transmembrane region" description="Helical" evidence="1">
    <location>
        <begin position="429"/>
        <end position="449"/>
    </location>
</feature>
<feature type="transmembrane region" description="Helical" evidence="1">
    <location>
        <begin position="354"/>
        <end position="376"/>
    </location>
</feature>